<sequence>MIGDIRLIEFKDVLIAWMLTSLYHDFGRPIEDAVKATKDINRIYDLGLSVKKTYLFGIDVKRVKKIEDSLNQCAISEELRDIFKTKGFSPSKDSSTRREEERKWKITDREDIYIILKENGTLNIYKETLLSKAEDAMKELISFLKLYVSDERILGIIENKAKDFNHGPMSLLACSFLSPDRISKQGRNAIIGQANPSAIALIIESSVAIALHSDIKCIFSTLLTQFLILCDELQEWNRVTALGDQNVRIFPCRKIYLNIGTIDGIKNIRAVIPYEEPKDIVGQELFSRFKPILKWKNSKNKLETAKQFTFDRSRGHNQRIKLEFHIVPNLKILGDIITIRIDEDKLVKSEDANMGDILFSWVNSLG</sequence>
<protein>
    <submittedName>
        <fullName evidence="1">Uncharacterized protein</fullName>
    </submittedName>
</protein>
<gene>
    <name evidence="1" type="ORF">GZ34H9_13</name>
</gene>
<reference evidence="1" key="1">
    <citation type="journal article" date="2004" name="Science">
        <title>Reverse methanogenesis: testing the hypothesis with environmental genomics.</title>
        <authorList>
            <person name="Hallam S.J."/>
            <person name="Putnam N."/>
            <person name="Preston C.M."/>
            <person name="Detter J.C."/>
            <person name="Rokhsar D."/>
            <person name="Richardson P.M."/>
            <person name="DeLong E.F."/>
        </authorList>
    </citation>
    <scope>NUCLEOTIDE SEQUENCE</scope>
</reference>
<evidence type="ECO:0000313" key="1">
    <source>
        <dbReference type="EMBL" id="AAU83895.1"/>
    </source>
</evidence>
<accession>Q649N2</accession>
<dbReference type="EMBL" id="AY714862">
    <property type="protein sequence ID" value="AAU83895.1"/>
    <property type="molecule type" value="Genomic_DNA"/>
</dbReference>
<name>Q649N2_UNCAG</name>
<organism evidence="1">
    <name type="scientific">Uncultured archaeon GZfos26G2</name>
    <dbReference type="NCBI Taxonomy" id="3386331"/>
    <lineage>
        <taxon>Archaea</taxon>
        <taxon>Methanobacteriati</taxon>
        <taxon>Methanobacteriota</taxon>
        <taxon>Stenosarchaea group</taxon>
        <taxon>Methanomicrobia</taxon>
        <taxon>Candidatus Methanophagales</taxon>
        <taxon>Candidatus Methanophagaceae</taxon>
        <taxon>Candidatus Methanophaga</taxon>
    </lineage>
</organism>
<dbReference type="AlphaFoldDB" id="Q649N2"/>
<proteinExistence type="predicted"/>
<reference evidence="1" key="2">
    <citation type="submission" date="2004-08" db="EMBL/GenBank/DDBJ databases">
        <authorList>
            <person name="Putnam N."/>
            <person name="Detter J.C."/>
            <person name="Richardson P.M."/>
            <person name="Rokhsar D."/>
        </authorList>
    </citation>
    <scope>NUCLEOTIDE SEQUENCE</scope>
</reference>